<dbReference type="AlphaFoldDB" id="A0A3P6SKZ3"/>
<dbReference type="OrthoDB" id="5844513at2759"/>
<accession>A0A3P6SKZ3</accession>
<evidence type="ECO:0008006" key="3">
    <source>
        <dbReference type="Google" id="ProtNLM"/>
    </source>
</evidence>
<dbReference type="SUPFAM" id="SSF47323">
    <property type="entry name" value="Anticodon-binding domain of a subclass of class I aminoacyl-tRNA synthetases"/>
    <property type="match status" value="1"/>
</dbReference>
<feature type="non-terminal residue" evidence="1">
    <location>
        <position position="160"/>
    </location>
</feature>
<dbReference type="EMBL" id="UYRU01021090">
    <property type="protein sequence ID" value="VDK55724.1"/>
    <property type="molecule type" value="Genomic_DNA"/>
</dbReference>
<gene>
    <name evidence="1" type="ORF">DILT_LOCUS2111</name>
</gene>
<evidence type="ECO:0000313" key="2">
    <source>
        <dbReference type="Proteomes" id="UP000281553"/>
    </source>
</evidence>
<dbReference type="InterPro" id="IPR009080">
    <property type="entry name" value="tRNAsynth_Ia_anticodon-bd"/>
</dbReference>
<protein>
    <recommendedName>
        <fullName evidence="3">Methionyl/Valyl/Leucyl/Isoleucyl-tRNA synthetase anticodon-binding domain-containing protein</fullName>
    </recommendedName>
</protein>
<dbReference type="GO" id="GO:0004812">
    <property type="term" value="F:aminoacyl-tRNA ligase activity"/>
    <property type="evidence" value="ECO:0007669"/>
    <property type="project" value="InterPro"/>
</dbReference>
<proteinExistence type="predicted"/>
<dbReference type="Proteomes" id="UP000281553">
    <property type="component" value="Unassembled WGS sequence"/>
</dbReference>
<organism evidence="1 2">
    <name type="scientific">Dibothriocephalus latus</name>
    <name type="common">Fish tapeworm</name>
    <name type="synonym">Diphyllobothrium latum</name>
    <dbReference type="NCBI Taxonomy" id="60516"/>
    <lineage>
        <taxon>Eukaryota</taxon>
        <taxon>Metazoa</taxon>
        <taxon>Spiralia</taxon>
        <taxon>Lophotrochozoa</taxon>
        <taxon>Platyhelminthes</taxon>
        <taxon>Cestoda</taxon>
        <taxon>Eucestoda</taxon>
        <taxon>Diphyllobothriidea</taxon>
        <taxon>Diphyllobothriidae</taxon>
        <taxon>Dibothriocephalus</taxon>
    </lineage>
</organism>
<sequence>MHIPYKVFFIAARFTLTYSRVISHRLNPEQRVCIMTGSDAKRLLSRSDLDLEFLASLQSLSERFDSLWWHQLLPNRSMDLLQEVLRQTNAFIERHKPWSAGSSHLSRGEVLGVCLESLRLLACFLTPAAPHLASSLFQKLGLGSSEGCKHEAVRPLCKGQ</sequence>
<name>A0A3P6SKZ3_DIBLA</name>
<evidence type="ECO:0000313" key="1">
    <source>
        <dbReference type="EMBL" id="VDK55724.1"/>
    </source>
</evidence>
<keyword evidence="2" id="KW-1185">Reference proteome</keyword>
<dbReference type="Gene3D" id="1.10.730.10">
    <property type="entry name" value="Isoleucyl-tRNA Synthetase, Domain 1"/>
    <property type="match status" value="1"/>
</dbReference>
<dbReference type="GO" id="GO:0005524">
    <property type="term" value="F:ATP binding"/>
    <property type="evidence" value="ECO:0007669"/>
    <property type="project" value="InterPro"/>
</dbReference>
<dbReference type="GO" id="GO:0006418">
    <property type="term" value="P:tRNA aminoacylation for protein translation"/>
    <property type="evidence" value="ECO:0007669"/>
    <property type="project" value="InterPro"/>
</dbReference>
<reference evidence="1 2" key="1">
    <citation type="submission" date="2018-11" db="EMBL/GenBank/DDBJ databases">
        <authorList>
            <consortium name="Pathogen Informatics"/>
        </authorList>
    </citation>
    <scope>NUCLEOTIDE SEQUENCE [LARGE SCALE GENOMIC DNA]</scope>
</reference>